<keyword evidence="1" id="KW-0472">Membrane</keyword>
<organism evidence="2">
    <name type="scientific">uncultured Eubacteriales bacterium</name>
    <dbReference type="NCBI Taxonomy" id="172733"/>
    <lineage>
        <taxon>Bacteria</taxon>
        <taxon>Bacillati</taxon>
        <taxon>Bacillota</taxon>
        <taxon>Clostridia</taxon>
        <taxon>Eubacteriales</taxon>
        <taxon>environmental samples</taxon>
    </lineage>
</organism>
<name>A0A212JNU7_9FIRM</name>
<feature type="transmembrane region" description="Helical" evidence="1">
    <location>
        <begin position="34"/>
        <end position="56"/>
    </location>
</feature>
<reference evidence="2" key="1">
    <citation type="submission" date="2016-04" db="EMBL/GenBank/DDBJ databases">
        <authorList>
            <person name="Evans L.H."/>
            <person name="Alamgir A."/>
            <person name="Owens N."/>
            <person name="Weber N.D."/>
            <person name="Virtaneva K."/>
            <person name="Barbian K."/>
            <person name="Babar A."/>
            <person name="Rosenke K."/>
        </authorList>
    </citation>
    <scope>NUCLEOTIDE SEQUENCE</scope>
    <source>
        <strain evidence="2">86</strain>
    </source>
</reference>
<protein>
    <submittedName>
        <fullName evidence="2">Uncharacterized protein</fullName>
    </submittedName>
</protein>
<sequence>MKNRIQTIRRKIHDAGSKAVSVLRNNKGELATNTIGGIIVGVVIVGLLIIAINKFFPGFFSDMFGKMSDKLNGNW</sequence>
<proteinExistence type="predicted"/>
<dbReference type="AlphaFoldDB" id="A0A212JNU7"/>
<gene>
    <name evidence="2" type="ORF">KL86CLO1_11427</name>
</gene>
<keyword evidence="1" id="KW-1133">Transmembrane helix</keyword>
<evidence type="ECO:0000256" key="1">
    <source>
        <dbReference type="SAM" id="Phobius"/>
    </source>
</evidence>
<accession>A0A212JNU7</accession>
<keyword evidence="1" id="KW-0812">Transmembrane</keyword>
<dbReference type="EMBL" id="FLUN01000001">
    <property type="protein sequence ID" value="SBW01071.1"/>
    <property type="molecule type" value="Genomic_DNA"/>
</dbReference>
<evidence type="ECO:0000313" key="2">
    <source>
        <dbReference type="EMBL" id="SBW01071.1"/>
    </source>
</evidence>